<sequence length="347" mass="38506">MTILGRNPCYSSSCLWDARLGWGLDLSIRPISEPSGPFAIMEGKRLQMYVSEGGYATWAEQQKVLRTATLLVGISSGKCDKLSHFLGLSFPGHSVISGPSVSVGFVVSAQLQFGKCSSQHVPRVKEAGSSLKLRHQIKGSNLASTQAQTEDGTNYLVKANMILHHSHKIHLPRKSTGMIFKMSFQNRKDIPQAEAGSIVTNDHYKRWRQSLILVSLPLLIPHPFEPLRLKLHHFPYLPLQRQQIAKDSSSFKMQYSIAISAILSAMAIQTTLAATCDVKGKKENCCWGKGNESCQNQNRNNEIWCSKDKANYCSNAMKQGTNTPVSATCVSTYIQLSFTSDIAYWIH</sequence>
<organism evidence="1 2">
    <name type="scientific">Colletotrichum lupini</name>
    <dbReference type="NCBI Taxonomy" id="145971"/>
    <lineage>
        <taxon>Eukaryota</taxon>
        <taxon>Fungi</taxon>
        <taxon>Dikarya</taxon>
        <taxon>Ascomycota</taxon>
        <taxon>Pezizomycotina</taxon>
        <taxon>Sordariomycetes</taxon>
        <taxon>Hypocreomycetidae</taxon>
        <taxon>Glomerellales</taxon>
        <taxon>Glomerellaceae</taxon>
        <taxon>Colletotrichum</taxon>
        <taxon>Colletotrichum acutatum species complex</taxon>
    </lineage>
</organism>
<keyword evidence="2" id="KW-1185">Reference proteome</keyword>
<gene>
    <name evidence="1" type="ORF">CLUP02_18235</name>
</gene>
<accession>A0A9Q8SGV5</accession>
<proteinExistence type="predicted"/>
<dbReference type="RefSeq" id="XP_049138361.1">
    <property type="nucleotide sequence ID" value="XM_049297137.1"/>
</dbReference>
<dbReference type="AlphaFoldDB" id="A0A9Q8SGV5"/>
<evidence type="ECO:0000313" key="1">
    <source>
        <dbReference type="EMBL" id="UQC76720.1"/>
    </source>
</evidence>
<evidence type="ECO:0000313" key="2">
    <source>
        <dbReference type="Proteomes" id="UP000830671"/>
    </source>
</evidence>
<dbReference type="EMBL" id="CP019472">
    <property type="protein sequence ID" value="UQC76720.1"/>
    <property type="molecule type" value="Genomic_DNA"/>
</dbReference>
<name>A0A9Q8SGV5_9PEZI</name>
<dbReference type="KEGG" id="clup:CLUP02_18235"/>
<dbReference type="GeneID" id="73352147"/>
<dbReference type="Proteomes" id="UP000830671">
    <property type="component" value="Chromosome 10"/>
</dbReference>
<protein>
    <submittedName>
        <fullName evidence="1">Uncharacterized protein</fullName>
    </submittedName>
</protein>
<reference evidence="1" key="1">
    <citation type="journal article" date="2021" name="Mol. Plant Microbe Interact.">
        <title>Complete Genome Sequence of the Plant-Pathogenic Fungus Colletotrichum lupini.</title>
        <authorList>
            <person name="Baroncelli R."/>
            <person name="Pensec F."/>
            <person name="Da Lio D."/>
            <person name="Boufleur T."/>
            <person name="Vicente I."/>
            <person name="Sarrocco S."/>
            <person name="Picot A."/>
            <person name="Baraldi E."/>
            <person name="Sukno S."/>
            <person name="Thon M."/>
            <person name="Le Floch G."/>
        </authorList>
    </citation>
    <scope>NUCLEOTIDE SEQUENCE</scope>
    <source>
        <strain evidence="1">IMI 504893</strain>
    </source>
</reference>